<feature type="region of interest" description="Disordered" evidence="2">
    <location>
        <begin position="1"/>
        <end position="35"/>
    </location>
</feature>
<comment type="similarity">
    <text evidence="1">Belongs to the asp23 family.</text>
</comment>
<dbReference type="Pfam" id="PF03780">
    <property type="entry name" value="Asp23"/>
    <property type="match status" value="1"/>
</dbReference>
<keyword evidence="4" id="KW-1185">Reference proteome</keyword>
<dbReference type="AlphaFoldDB" id="A0A7W3IVC6"/>
<accession>A0A7W3IVC6</accession>
<feature type="region of interest" description="Disordered" evidence="2">
    <location>
        <begin position="159"/>
        <end position="204"/>
    </location>
</feature>
<dbReference type="PANTHER" id="PTHR34297:SF3">
    <property type="entry name" value="ALKALINE SHOCK PROTEIN 23"/>
    <property type="match status" value="1"/>
</dbReference>
<feature type="compositionally biased region" description="Low complexity" evidence="2">
    <location>
        <begin position="266"/>
        <end position="275"/>
    </location>
</feature>
<feature type="compositionally biased region" description="Basic and acidic residues" evidence="2">
    <location>
        <begin position="276"/>
        <end position="312"/>
    </location>
</feature>
<feature type="region of interest" description="Disordered" evidence="2">
    <location>
        <begin position="266"/>
        <end position="312"/>
    </location>
</feature>
<dbReference type="PANTHER" id="PTHR34297">
    <property type="entry name" value="HYPOTHETICAL CYTOSOLIC PROTEIN-RELATED"/>
    <property type="match status" value="1"/>
</dbReference>
<organism evidence="3 4">
    <name type="scientific">Microlunatus kandeliicorticis</name>
    <dbReference type="NCBI Taxonomy" id="1759536"/>
    <lineage>
        <taxon>Bacteria</taxon>
        <taxon>Bacillati</taxon>
        <taxon>Actinomycetota</taxon>
        <taxon>Actinomycetes</taxon>
        <taxon>Propionibacteriales</taxon>
        <taxon>Propionibacteriaceae</taxon>
        <taxon>Microlunatus</taxon>
    </lineage>
</organism>
<feature type="compositionally biased region" description="Basic and acidic residues" evidence="2">
    <location>
        <begin position="1"/>
        <end position="17"/>
    </location>
</feature>
<comment type="caution">
    <text evidence="3">The sequence shown here is derived from an EMBL/GenBank/DDBJ whole genome shotgun (WGS) entry which is preliminary data.</text>
</comment>
<dbReference type="RefSeq" id="WP_182561522.1">
    <property type="nucleotide sequence ID" value="NZ_JACGWT010000006.1"/>
</dbReference>
<feature type="compositionally biased region" description="Basic and acidic residues" evidence="2">
    <location>
        <begin position="191"/>
        <end position="204"/>
    </location>
</feature>
<protein>
    <submittedName>
        <fullName evidence="3">Putative alkaline shock family protein YloU</fullName>
    </submittedName>
</protein>
<dbReference type="EMBL" id="JACGWT010000006">
    <property type="protein sequence ID" value="MBA8795922.1"/>
    <property type="molecule type" value="Genomic_DNA"/>
</dbReference>
<reference evidence="3 4" key="1">
    <citation type="submission" date="2020-07" db="EMBL/GenBank/DDBJ databases">
        <title>Sequencing the genomes of 1000 actinobacteria strains.</title>
        <authorList>
            <person name="Klenk H.-P."/>
        </authorList>
    </citation>
    <scope>NUCLEOTIDE SEQUENCE [LARGE SCALE GENOMIC DNA]</scope>
    <source>
        <strain evidence="3 4">DSM 100723</strain>
    </source>
</reference>
<evidence type="ECO:0000256" key="2">
    <source>
        <dbReference type="SAM" id="MobiDB-lite"/>
    </source>
</evidence>
<evidence type="ECO:0000256" key="1">
    <source>
        <dbReference type="ARBA" id="ARBA00005721"/>
    </source>
</evidence>
<gene>
    <name evidence="3" type="ORF">FHX74_003563</name>
</gene>
<dbReference type="InterPro" id="IPR005531">
    <property type="entry name" value="Asp23"/>
</dbReference>
<sequence>MADPTRQETTQDVRQETRPALAPVGQEAPKPETKALEAARAAAVAVPGVHDLGSTLRRRLSGSVRRVQGSRLVSATGMSAEVGRGAIALDLGLVIDYGTSAPEVSDRVRQAVSDAVHTRTGLDVVRVDVSVDDLKLPQEQQDRWDEDLRRLAAEQADRVRQIAGDSARKAKQAASDAAERAGETASQARDAAAEKTAEARDVAAEKAAEAKDAAADAADSAAAAIDAGVDRLDERRAEASEPAADLAAEIVERLQDTPQETVTVTETRTVTVAPAETEHAGGEHAEHEHHEVGHLEHDHHEGDHHEGERRDH</sequence>
<evidence type="ECO:0000313" key="3">
    <source>
        <dbReference type="EMBL" id="MBA8795922.1"/>
    </source>
</evidence>
<dbReference type="Proteomes" id="UP000523079">
    <property type="component" value="Unassembled WGS sequence"/>
</dbReference>
<evidence type="ECO:0000313" key="4">
    <source>
        <dbReference type="Proteomes" id="UP000523079"/>
    </source>
</evidence>
<name>A0A7W3IVC6_9ACTN</name>
<proteinExistence type="inferred from homology"/>